<dbReference type="Proteomes" id="UP001549257">
    <property type="component" value="Unassembled WGS sequence"/>
</dbReference>
<protein>
    <submittedName>
        <fullName evidence="2">NAD(P)-dependent dehydrogenase (Short-subunit alcohol dehydrogenase family)</fullName>
    </submittedName>
</protein>
<gene>
    <name evidence="2" type="ORF">ABIE21_003612</name>
</gene>
<comment type="caution">
    <text evidence="2">The sequence shown here is derived from an EMBL/GenBank/DDBJ whole genome shotgun (WGS) entry which is preliminary data.</text>
</comment>
<dbReference type="RefSeq" id="WP_354026240.1">
    <property type="nucleotide sequence ID" value="NZ_JBEPSJ010000006.1"/>
</dbReference>
<dbReference type="EMBL" id="JBEPSJ010000006">
    <property type="protein sequence ID" value="MET4584074.1"/>
    <property type="molecule type" value="Genomic_DNA"/>
</dbReference>
<evidence type="ECO:0000313" key="2">
    <source>
        <dbReference type="EMBL" id="MET4584074.1"/>
    </source>
</evidence>
<evidence type="ECO:0000256" key="1">
    <source>
        <dbReference type="ARBA" id="ARBA00023002"/>
    </source>
</evidence>
<keyword evidence="3" id="KW-1185">Reference proteome</keyword>
<dbReference type="InterPro" id="IPR002347">
    <property type="entry name" value="SDR_fam"/>
</dbReference>
<evidence type="ECO:0000313" key="3">
    <source>
        <dbReference type="Proteomes" id="UP001549257"/>
    </source>
</evidence>
<dbReference type="SUPFAM" id="SSF51735">
    <property type="entry name" value="NAD(P)-binding Rossmann-fold domains"/>
    <property type="match status" value="1"/>
</dbReference>
<dbReference type="InterPro" id="IPR036291">
    <property type="entry name" value="NAD(P)-bd_dom_sf"/>
</dbReference>
<dbReference type="PANTHER" id="PTHR43157">
    <property type="entry name" value="PHOSPHATIDYLINOSITOL-GLYCAN BIOSYNTHESIS CLASS F PROTEIN-RELATED"/>
    <property type="match status" value="1"/>
</dbReference>
<sequence length="275" mass="29303">MSGRTIIITGASDGIGAAAARALSARGDTVVVVGRSPQKTAAVADELGVDHLIADFSRLDDVRALAAALLERYPRIDVLANNAGGIMGDRELTVDGFEKTFQVNHLAPFLLTSLLSERLVSSRATVIATASVANRLYGNLDLDDLGNERAYSPNKAYGDAKLANILFARELDRRFGDSGIASVSFHPGVVRTGFATESTSPMRFFYNAFGFFLLRPAKGADTLVWLATTTPGTDWKAGGFYTKRKLDFTTNPQADDAALASALWERSAALVGVPA</sequence>
<proteinExistence type="predicted"/>
<dbReference type="Pfam" id="PF00106">
    <property type="entry name" value="adh_short"/>
    <property type="match status" value="1"/>
</dbReference>
<reference evidence="2 3" key="1">
    <citation type="submission" date="2024-06" db="EMBL/GenBank/DDBJ databases">
        <title>Sorghum-associated microbial communities from plants grown in Nebraska, USA.</title>
        <authorList>
            <person name="Schachtman D."/>
        </authorList>
    </citation>
    <scope>NUCLEOTIDE SEQUENCE [LARGE SCALE GENOMIC DNA]</scope>
    <source>
        <strain evidence="2 3">2857</strain>
    </source>
</reference>
<accession>A0ABV2QSM6</accession>
<dbReference type="PANTHER" id="PTHR43157:SF31">
    <property type="entry name" value="PHOSPHATIDYLINOSITOL-GLYCAN BIOSYNTHESIS CLASS F PROTEIN"/>
    <property type="match status" value="1"/>
</dbReference>
<name>A0ABV2QSM6_9MICO</name>
<organism evidence="2 3">
    <name type="scientific">Conyzicola nivalis</name>
    <dbReference type="NCBI Taxonomy" id="1477021"/>
    <lineage>
        <taxon>Bacteria</taxon>
        <taxon>Bacillati</taxon>
        <taxon>Actinomycetota</taxon>
        <taxon>Actinomycetes</taxon>
        <taxon>Micrococcales</taxon>
        <taxon>Microbacteriaceae</taxon>
        <taxon>Conyzicola</taxon>
    </lineage>
</organism>
<keyword evidence="1" id="KW-0560">Oxidoreductase</keyword>
<dbReference type="PRINTS" id="PR00081">
    <property type="entry name" value="GDHRDH"/>
</dbReference>
<dbReference type="Gene3D" id="3.40.50.720">
    <property type="entry name" value="NAD(P)-binding Rossmann-like Domain"/>
    <property type="match status" value="1"/>
</dbReference>